<dbReference type="EMBL" id="JACRSU010000010">
    <property type="protein sequence ID" value="MBC8541903.1"/>
    <property type="molecule type" value="Genomic_DNA"/>
</dbReference>
<keyword evidence="3" id="KW-1185">Reference proteome</keyword>
<dbReference type="Proteomes" id="UP000611762">
    <property type="component" value="Unassembled WGS sequence"/>
</dbReference>
<protein>
    <submittedName>
        <fullName evidence="2">Uncharacterized protein</fullName>
    </submittedName>
</protein>
<keyword evidence="1" id="KW-0812">Transmembrane</keyword>
<comment type="caution">
    <text evidence="2">The sequence shown here is derived from an EMBL/GenBank/DDBJ whole genome shotgun (WGS) entry which is preliminary data.</text>
</comment>
<feature type="transmembrane region" description="Helical" evidence="1">
    <location>
        <begin position="7"/>
        <end position="24"/>
    </location>
</feature>
<dbReference type="RefSeq" id="WP_249313880.1">
    <property type="nucleotide sequence ID" value="NZ_JACRSU010000010.1"/>
</dbReference>
<accession>A0A926DPW9</accession>
<feature type="transmembrane region" description="Helical" evidence="1">
    <location>
        <begin position="44"/>
        <end position="65"/>
    </location>
</feature>
<name>A0A926DPW9_9FIRM</name>
<gene>
    <name evidence="2" type="ORF">H8698_13090</name>
</gene>
<proteinExistence type="predicted"/>
<organism evidence="2 3">
    <name type="scientific">Congzhengia minquanensis</name>
    <dbReference type="NCBI Taxonomy" id="2763657"/>
    <lineage>
        <taxon>Bacteria</taxon>
        <taxon>Bacillati</taxon>
        <taxon>Bacillota</taxon>
        <taxon>Clostridia</taxon>
        <taxon>Eubacteriales</taxon>
        <taxon>Oscillospiraceae</taxon>
        <taxon>Congzhengia</taxon>
    </lineage>
</organism>
<evidence type="ECO:0000313" key="3">
    <source>
        <dbReference type="Proteomes" id="UP000611762"/>
    </source>
</evidence>
<keyword evidence="1" id="KW-1133">Transmembrane helix</keyword>
<evidence type="ECO:0000313" key="2">
    <source>
        <dbReference type="EMBL" id="MBC8541903.1"/>
    </source>
</evidence>
<reference evidence="2" key="1">
    <citation type="submission" date="2020-08" db="EMBL/GenBank/DDBJ databases">
        <title>Genome public.</title>
        <authorList>
            <person name="Liu C."/>
            <person name="Sun Q."/>
        </authorList>
    </citation>
    <scope>NUCLEOTIDE SEQUENCE</scope>
    <source>
        <strain evidence="2">H8</strain>
    </source>
</reference>
<evidence type="ECO:0000256" key="1">
    <source>
        <dbReference type="SAM" id="Phobius"/>
    </source>
</evidence>
<sequence>MKRLMKFILFFLFFILTGIMFFYIPEFHESYFKLNIASRIVGDILFLTPLWVANIIGGLVIGKILKIITFQSKVKSIVFILLGCIISQCSFILVLAINFTKTMSYF</sequence>
<keyword evidence="1" id="KW-0472">Membrane</keyword>
<dbReference type="AlphaFoldDB" id="A0A926DPW9"/>
<feature type="transmembrane region" description="Helical" evidence="1">
    <location>
        <begin position="77"/>
        <end position="99"/>
    </location>
</feature>